<evidence type="ECO:0000256" key="1">
    <source>
        <dbReference type="SAM" id="MobiDB-lite"/>
    </source>
</evidence>
<feature type="transmembrane region" description="Helical" evidence="2">
    <location>
        <begin position="30"/>
        <end position="54"/>
    </location>
</feature>
<reference evidence="3 4" key="1">
    <citation type="journal article" date="2019" name="Int. J. Syst. Evol. Microbiol.">
        <title>The Global Catalogue of Microorganisms (GCM) 10K type strain sequencing project: providing services to taxonomists for standard genome sequencing and annotation.</title>
        <authorList>
            <consortium name="The Broad Institute Genomics Platform"/>
            <consortium name="The Broad Institute Genome Sequencing Center for Infectious Disease"/>
            <person name="Wu L."/>
            <person name="Ma J."/>
        </authorList>
    </citation>
    <scope>NUCLEOTIDE SEQUENCE [LARGE SCALE GENOMIC DNA]</scope>
    <source>
        <strain evidence="3 4">CGMCC 1.10594</strain>
    </source>
</reference>
<evidence type="ECO:0000313" key="4">
    <source>
        <dbReference type="Proteomes" id="UP001597075"/>
    </source>
</evidence>
<name>A0ABD6CWD0_9EURY</name>
<feature type="region of interest" description="Disordered" evidence="1">
    <location>
        <begin position="1"/>
        <end position="24"/>
    </location>
</feature>
<sequence length="91" mass="9537">MSDDDRPVVEPGGDVSRTSDPPDGETDLGWVGWVLVAAVVLAVLGVPGAIYLWPAGGSVLGAHYRTAMLVLPMAPAVLLGIVAVWSMKNRR</sequence>
<organism evidence="3 4">
    <name type="scientific">Haloplanus ruber</name>
    <dbReference type="NCBI Taxonomy" id="869892"/>
    <lineage>
        <taxon>Archaea</taxon>
        <taxon>Methanobacteriati</taxon>
        <taxon>Methanobacteriota</taxon>
        <taxon>Stenosarchaea group</taxon>
        <taxon>Halobacteria</taxon>
        <taxon>Halobacteriales</taxon>
        <taxon>Haloferacaceae</taxon>
        <taxon>Haloplanus</taxon>
    </lineage>
</organism>
<gene>
    <name evidence="3" type="ORF">ACFSBJ_04795</name>
</gene>
<dbReference type="AlphaFoldDB" id="A0ABD6CWD0"/>
<accession>A0ABD6CWD0</accession>
<dbReference type="Proteomes" id="UP001597075">
    <property type="component" value="Unassembled WGS sequence"/>
</dbReference>
<dbReference type="InterPro" id="IPR058283">
    <property type="entry name" value="DUF7977"/>
</dbReference>
<keyword evidence="4" id="KW-1185">Reference proteome</keyword>
<proteinExistence type="predicted"/>
<dbReference type="Pfam" id="PF25932">
    <property type="entry name" value="DUF7977"/>
    <property type="match status" value="1"/>
</dbReference>
<keyword evidence="2" id="KW-1133">Transmembrane helix</keyword>
<keyword evidence="2" id="KW-0812">Transmembrane</keyword>
<evidence type="ECO:0000256" key="2">
    <source>
        <dbReference type="SAM" id="Phobius"/>
    </source>
</evidence>
<keyword evidence="2" id="KW-0472">Membrane</keyword>
<dbReference type="RefSeq" id="WP_256406847.1">
    <property type="nucleotide sequence ID" value="NZ_CP187151.1"/>
</dbReference>
<protein>
    <recommendedName>
        <fullName evidence="5">Cox cluster protein</fullName>
    </recommendedName>
</protein>
<feature type="transmembrane region" description="Helical" evidence="2">
    <location>
        <begin position="66"/>
        <end position="87"/>
    </location>
</feature>
<comment type="caution">
    <text evidence="3">The sequence shown here is derived from an EMBL/GenBank/DDBJ whole genome shotgun (WGS) entry which is preliminary data.</text>
</comment>
<evidence type="ECO:0008006" key="5">
    <source>
        <dbReference type="Google" id="ProtNLM"/>
    </source>
</evidence>
<dbReference type="EMBL" id="JBHUDL010000006">
    <property type="protein sequence ID" value="MFD1633053.1"/>
    <property type="molecule type" value="Genomic_DNA"/>
</dbReference>
<evidence type="ECO:0000313" key="3">
    <source>
        <dbReference type="EMBL" id="MFD1633053.1"/>
    </source>
</evidence>